<feature type="region of interest" description="Disordered" evidence="1">
    <location>
        <begin position="127"/>
        <end position="154"/>
    </location>
</feature>
<gene>
    <name evidence="2" type="ORF">KI387_008086</name>
</gene>
<organism evidence="2 3">
    <name type="scientific">Taxus chinensis</name>
    <name type="common">Chinese yew</name>
    <name type="synonym">Taxus wallichiana var. chinensis</name>
    <dbReference type="NCBI Taxonomy" id="29808"/>
    <lineage>
        <taxon>Eukaryota</taxon>
        <taxon>Viridiplantae</taxon>
        <taxon>Streptophyta</taxon>
        <taxon>Embryophyta</taxon>
        <taxon>Tracheophyta</taxon>
        <taxon>Spermatophyta</taxon>
        <taxon>Pinopsida</taxon>
        <taxon>Pinidae</taxon>
        <taxon>Conifers II</taxon>
        <taxon>Cupressales</taxon>
        <taxon>Taxaceae</taxon>
        <taxon>Taxus</taxon>
    </lineage>
</organism>
<proteinExistence type="predicted"/>
<feature type="non-terminal residue" evidence="2">
    <location>
        <position position="154"/>
    </location>
</feature>
<feature type="compositionally biased region" description="Pro residues" evidence="1">
    <location>
        <begin position="133"/>
        <end position="146"/>
    </location>
</feature>
<sequence>RMHSVHYKEMFCMAAIMNSLLLFVVLMVSVFSSTYGVRPTIMRKDLQVNIPSRPDPIHQSVGSNYKESDLVVPLRHDTIPSSASFNYGGKSTFMELKQPTQSVLLADSIPDTSGSVFKESNIDDIYDRRVPFGPDPMPSPDNPPPRSLYAESKQ</sequence>
<dbReference type="EMBL" id="JAHRHJ020000008">
    <property type="protein sequence ID" value="KAH9303682.1"/>
    <property type="molecule type" value="Genomic_DNA"/>
</dbReference>
<dbReference type="AlphaFoldDB" id="A0AA38CT60"/>
<evidence type="ECO:0000313" key="2">
    <source>
        <dbReference type="EMBL" id="KAH9303682.1"/>
    </source>
</evidence>
<comment type="caution">
    <text evidence="2">The sequence shown here is derived from an EMBL/GenBank/DDBJ whole genome shotgun (WGS) entry which is preliminary data.</text>
</comment>
<evidence type="ECO:0000256" key="1">
    <source>
        <dbReference type="SAM" id="MobiDB-lite"/>
    </source>
</evidence>
<evidence type="ECO:0000313" key="3">
    <source>
        <dbReference type="Proteomes" id="UP000824469"/>
    </source>
</evidence>
<accession>A0AA38CT60</accession>
<feature type="non-terminal residue" evidence="2">
    <location>
        <position position="1"/>
    </location>
</feature>
<protein>
    <submittedName>
        <fullName evidence="2">Uncharacterized protein</fullName>
    </submittedName>
</protein>
<reference evidence="2 3" key="1">
    <citation type="journal article" date="2021" name="Nat. Plants">
        <title>The Taxus genome provides insights into paclitaxel biosynthesis.</title>
        <authorList>
            <person name="Xiong X."/>
            <person name="Gou J."/>
            <person name="Liao Q."/>
            <person name="Li Y."/>
            <person name="Zhou Q."/>
            <person name="Bi G."/>
            <person name="Li C."/>
            <person name="Du R."/>
            <person name="Wang X."/>
            <person name="Sun T."/>
            <person name="Guo L."/>
            <person name="Liang H."/>
            <person name="Lu P."/>
            <person name="Wu Y."/>
            <person name="Zhang Z."/>
            <person name="Ro D.K."/>
            <person name="Shang Y."/>
            <person name="Huang S."/>
            <person name="Yan J."/>
        </authorList>
    </citation>
    <scope>NUCLEOTIDE SEQUENCE [LARGE SCALE GENOMIC DNA]</scope>
    <source>
        <strain evidence="2">Ta-2019</strain>
    </source>
</reference>
<keyword evidence="3" id="KW-1185">Reference proteome</keyword>
<dbReference type="Proteomes" id="UP000824469">
    <property type="component" value="Unassembled WGS sequence"/>
</dbReference>
<name>A0AA38CT60_TAXCH</name>